<protein>
    <submittedName>
        <fullName evidence="3">Linker for activation of T cells family member 2</fullName>
    </submittedName>
</protein>
<dbReference type="GO" id="GO:0005886">
    <property type="term" value="C:plasma membrane"/>
    <property type="evidence" value="ECO:0007669"/>
    <property type="project" value="TreeGrafter"/>
</dbReference>
<feature type="region of interest" description="Disordered" evidence="1">
    <location>
        <begin position="200"/>
        <end position="238"/>
    </location>
</feature>
<reference evidence="3" key="2">
    <citation type="submission" date="2025-08" db="UniProtKB">
        <authorList>
            <consortium name="Ensembl"/>
        </authorList>
    </citation>
    <scope>IDENTIFICATION</scope>
</reference>
<dbReference type="GO" id="GO:0042113">
    <property type="term" value="P:B cell activation"/>
    <property type="evidence" value="ECO:0007669"/>
    <property type="project" value="InterPro"/>
</dbReference>
<dbReference type="PANTHER" id="PTHR15646:SF5">
    <property type="entry name" value="LINKER FOR ACTIVATION OF T-CELLS FAMILY MEMBER 2"/>
    <property type="match status" value="1"/>
</dbReference>
<proteinExistence type="predicted"/>
<evidence type="ECO:0000256" key="1">
    <source>
        <dbReference type="SAM" id="MobiDB-lite"/>
    </source>
</evidence>
<dbReference type="InterPro" id="IPR031428">
    <property type="entry name" value="LAT2"/>
</dbReference>
<dbReference type="Ensembl" id="ENSCHIT00010043743.1">
    <property type="protein sequence ID" value="ENSCHIP00010031063.1"/>
    <property type="gene ID" value="ENSCHIG00010022966.1"/>
</dbReference>
<dbReference type="PANTHER" id="PTHR15646">
    <property type="entry name" value="LINKER FOR ACTIVATION OF T-CELLS FAMILY MEMBER 2"/>
    <property type="match status" value="1"/>
</dbReference>
<dbReference type="GO" id="GO:0050853">
    <property type="term" value="P:B cell receptor signaling pathway"/>
    <property type="evidence" value="ECO:0007669"/>
    <property type="project" value="TreeGrafter"/>
</dbReference>
<feature type="chain" id="PRO_5034086546" evidence="2">
    <location>
        <begin position="24"/>
        <end position="326"/>
    </location>
</feature>
<accession>A0A8C2RMI2</accession>
<feature type="signal peptide" evidence="2">
    <location>
        <begin position="1"/>
        <end position="23"/>
    </location>
</feature>
<name>A0A8C2RMI2_CAPHI</name>
<dbReference type="GO" id="GO:0019722">
    <property type="term" value="P:calcium-mediated signaling"/>
    <property type="evidence" value="ECO:0007669"/>
    <property type="project" value="TreeGrafter"/>
</dbReference>
<organism evidence="3">
    <name type="scientific">Capra hircus</name>
    <name type="common">Goat</name>
    <dbReference type="NCBI Taxonomy" id="9925"/>
    <lineage>
        <taxon>Eukaryota</taxon>
        <taxon>Metazoa</taxon>
        <taxon>Chordata</taxon>
        <taxon>Craniata</taxon>
        <taxon>Vertebrata</taxon>
        <taxon>Euteleostomi</taxon>
        <taxon>Mammalia</taxon>
        <taxon>Eutheria</taxon>
        <taxon>Laurasiatheria</taxon>
        <taxon>Artiodactyla</taxon>
        <taxon>Ruminantia</taxon>
        <taxon>Pecora</taxon>
        <taxon>Bovidae</taxon>
        <taxon>Caprinae</taxon>
        <taxon>Capra</taxon>
    </lineage>
</organism>
<gene>
    <name evidence="3" type="primary">LAT2</name>
</gene>
<reference evidence="3" key="1">
    <citation type="submission" date="2019-03" db="EMBL/GenBank/DDBJ databases">
        <title>Genome sequencing and reference-guided assembly of Black Bengal Goat (Capra hircus).</title>
        <authorList>
            <person name="Siddiki A.Z."/>
            <person name="Baten A."/>
            <person name="Billah M."/>
            <person name="Alam M.A.U."/>
            <person name="Shawrob K.S.M."/>
            <person name="Saha S."/>
            <person name="Chowdhury M."/>
            <person name="Rahman A.H."/>
            <person name="Stear M."/>
            <person name="Miah G."/>
            <person name="Das G.B."/>
            <person name="Hossain M.M."/>
            <person name="Kumkum M."/>
            <person name="Islam M.S."/>
            <person name="Mollah A.M."/>
            <person name="Ahsan A."/>
            <person name="Tusar F."/>
            <person name="Khan M.K.I."/>
        </authorList>
    </citation>
    <scope>NUCLEOTIDE SEQUENCE [LARGE SCALE GENOMIC DNA]</scope>
</reference>
<feature type="region of interest" description="Disordered" evidence="1">
    <location>
        <begin position="86"/>
        <end position="117"/>
    </location>
</feature>
<evidence type="ECO:0000313" key="3">
    <source>
        <dbReference type="Ensembl" id="ENSCHIP00010031063.1"/>
    </source>
</evidence>
<dbReference type="AlphaFoldDB" id="A0A8C2RMI2"/>
<sequence length="326" mass="36665">MSTDTELLWPGAALLLLLGAAAGLCVRCSRPGAKKSEKIYEQRSLQENQQSFAVARTYTLVREAWPGDTASNMELTRKDKLLRFSPSLEDSSSPRYQYFSKGSRPRSEESYIDPTSTDYYNCDPFQKPVEDDDDTNSYENVLICKPKRMDSGDEGSEDYQNSASIQQWRESKRVVGAREPFIASPGPLLQSRSTSTLPTALLGGASTCHEDQPAGHGAPSPGKDSYMEPTSDRLPRARQEEPGVWRVWRLPRWSRAQNWGQPHPPTRIENIVLHGCSCPFFSALDFDPKLLTNVGCRDFMMDKLVQLIYAGGVVFNILRFWVEVVK</sequence>
<keyword evidence="2" id="KW-0732">Signal</keyword>
<evidence type="ECO:0000256" key="2">
    <source>
        <dbReference type="SAM" id="SignalP"/>
    </source>
</evidence>
<dbReference type="Pfam" id="PF15703">
    <property type="entry name" value="LAT2"/>
    <property type="match status" value="1"/>
</dbReference>